<evidence type="ECO:0000259" key="6">
    <source>
        <dbReference type="Pfam" id="PF02544"/>
    </source>
</evidence>
<dbReference type="InterPro" id="IPR039357">
    <property type="entry name" value="SRD5A/TECR"/>
</dbReference>
<keyword evidence="2 5" id="KW-0812">Transmembrane</keyword>
<dbReference type="PANTHER" id="PTHR10556">
    <property type="entry name" value="3-OXO-5-ALPHA-STEROID 4-DEHYDROGENASE"/>
    <property type="match status" value="1"/>
</dbReference>
<keyword evidence="4 5" id="KW-0472">Membrane</keyword>
<dbReference type="InterPro" id="IPR001104">
    <property type="entry name" value="3-oxo-5_a-steroid_4-DH_C"/>
</dbReference>
<evidence type="ECO:0000256" key="5">
    <source>
        <dbReference type="SAM" id="Phobius"/>
    </source>
</evidence>
<comment type="subcellular location">
    <subcellularLocation>
        <location evidence="1">Membrane</location>
        <topology evidence="1">Multi-pass membrane protein</topology>
    </subcellularLocation>
</comment>
<feature type="transmembrane region" description="Helical" evidence="5">
    <location>
        <begin position="214"/>
        <end position="238"/>
    </location>
</feature>
<dbReference type="InterPro" id="IPR016636">
    <property type="entry name" value="3-oxo-5-alpha-steroid_4-DH"/>
</dbReference>
<feature type="transmembrane region" description="Helical" evidence="5">
    <location>
        <begin position="111"/>
        <end position="131"/>
    </location>
</feature>
<feature type="transmembrane region" description="Helical" evidence="5">
    <location>
        <begin position="75"/>
        <end position="91"/>
    </location>
</feature>
<reference evidence="7" key="1">
    <citation type="submission" date="2020-03" db="EMBL/GenBank/DDBJ databases">
        <authorList>
            <person name="Guo F."/>
        </authorList>
    </citation>
    <scope>NUCLEOTIDE SEQUENCE</scope>
    <source>
        <strain evidence="7">JCM 30134</strain>
    </source>
</reference>
<evidence type="ECO:0000256" key="4">
    <source>
        <dbReference type="ARBA" id="ARBA00023136"/>
    </source>
</evidence>
<sequence>MSWYTGDTTYDTLLAIGFAFAALIAFASTFGQSAYGRFGATKKGINLNPKLGWILMELPAPISFAYFFFQGQNHTELVPLLFFGIWMCHYANRGFINPMLMRVHRGTKASFSLSVVLFGWVATGLHGYFSAWFISELAPFLTPDWLTDPRFVIGFAIYLIGFTLNVHSDAVLRSLRPKPNSASDNSEQPRYRIPYGGGYRLVSSPSYLGEMLSWLGFAIFTWSLAGVFIFAVTVANLLPRALETHRWYQKKFDNYPSDRKSLVPFLL</sequence>
<feature type="transmembrane region" description="Helical" evidence="5">
    <location>
        <begin position="151"/>
        <end position="172"/>
    </location>
</feature>
<feature type="domain" description="3-oxo-5-alpha-steroid 4-dehydrogenase C-terminal" evidence="6">
    <location>
        <begin position="125"/>
        <end position="267"/>
    </location>
</feature>
<evidence type="ECO:0000256" key="3">
    <source>
        <dbReference type="ARBA" id="ARBA00022989"/>
    </source>
</evidence>
<dbReference type="RefSeq" id="WP_167188545.1">
    <property type="nucleotide sequence ID" value="NZ_JAAONZ010000012.1"/>
</dbReference>
<dbReference type="Proteomes" id="UP000787472">
    <property type="component" value="Unassembled WGS sequence"/>
</dbReference>
<dbReference type="GO" id="GO:0008202">
    <property type="term" value="P:steroid metabolic process"/>
    <property type="evidence" value="ECO:0007669"/>
    <property type="project" value="InterPro"/>
</dbReference>
<dbReference type="PROSITE" id="PS50244">
    <property type="entry name" value="S5A_REDUCTASE"/>
    <property type="match status" value="1"/>
</dbReference>
<dbReference type="Pfam" id="PF02544">
    <property type="entry name" value="Steroid_dh"/>
    <property type="match status" value="1"/>
</dbReference>
<proteinExistence type="predicted"/>
<protein>
    <submittedName>
        <fullName evidence="7">DUF1295 domain-containing protein</fullName>
    </submittedName>
</protein>
<gene>
    <name evidence="7" type="ORF">G8770_15165</name>
</gene>
<keyword evidence="3 5" id="KW-1133">Transmembrane helix</keyword>
<name>A0A9E5MMJ1_9GAMM</name>
<evidence type="ECO:0000313" key="7">
    <source>
        <dbReference type="EMBL" id="NHO66890.1"/>
    </source>
</evidence>
<evidence type="ECO:0000313" key="8">
    <source>
        <dbReference type="Proteomes" id="UP000787472"/>
    </source>
</evidence>
<dbReference type="GO" id="GO:0003865">
    <property type="term" value="F:3-oxo-5-alpha-steroid 4-dehydrogenase activity"/>
    <property type="evidence" value="ECO:0007669"/>
    <property type="project" value="InterPro"/>
</dbReference>
<dbReference type="EMBL" id="JAAONZ010000012">
    <property type="protein sequence ID" value="NHO66890.1"/>
    <property type="molecule type" value="Genomic_DNA"/>
</dbReference>
<dbReference type="PIRSF" id="PIRSF015596">
    <property type="entry name" value="5_alpha-SR2"/>
    <property type="match status" value="1"/>
</dbReference>
<comment type="caution">
    <text evidence="7">The sequence shown here is derived from an EMBL/GenBank/DDBJ whole genome shotgun (WGS) entry which is preliminary data.</text>
</comment>
<organism evidence="7 8">
    <name type="scientific">Pseudomaricurvus hydrocarbonicus</name>
    <dbReference type="NCBI Taxonomy" id="1470433"/>
    <lineage>
        <taxon>Bacteria</taxon>
        <taxon>Pseudomonadati</taxon>
        <taxon>Pseudomonadota</taxon>
        <taxon>Gammaproteobacteria</taxon>
        <taxon>Cellvibrionales</taxon>
        <taxon>Cellvibrionaceae</taxon>
        <taxon>Pseudomaricurvus</taxon>
    </lineage>
</organism>
<accession>A0A9E5MMJ1</accession>
<dbReference type="GO" id="GO:0016020">
    <property type="term" value="C:membrane"/>
    <property type="evidence" value="ECO:0007669"/>
    <property type="project" value="UniProtKB-SubCell"/>
</dbReference>
<evidence type="ECO:0000256" key="2">
    <source>
        <dbReference type="ARBA" id="ARBA00022692"/>
    </source>
</evidence>
<dbReference type="PANTHER" id="PTHR10556:SF35">
    <property type="entry name" value="3-OXO-5-ALPHA-STEROID 4-DEHYDROGENASE FAMILY PROTEIN"/>
    <property type="match status" value="1"/>
</dbReference>
<keyword evidence="8" id="KW-1185">Reference proteome</keyword>
<evidence type="ECO:0000256" key="1">
    <source>
        <dbReference type="ARBA" id="ARBA00004141"/>
    </source>
</evidence>
<dbReference type="AlphaFoldDB" id="A0A9E5MMJ1"/>
<dbReference type="Gene3D" id="1.20.120.1630">
    <property type="match status" value="1"/>
</dbReference>
<feature type="transmembrane region" description="Helical" evidence="5">
    <location>
        <begin position="12"/>
        <end position="30"/>
    </location>
</feature>